<dbReference type="InterPro" id="IPR001533">
    <property type="entry name" value="Pterin_deHydtase"/>
</dbReference>
<keyword evidence="4" id="KW-0456">Lyase</keyword>
<dbReference type="Pfam" id="PF01329">
    <property type="entry name" value="Pterin_4a"/>
    <property type="match status" value="1"/>
</dbReference>
<evidence type="ECO:0000256" key="3">
    <source>
        <dbReference type="ARBA" id="ARBA00013252"/>
    </source>
</evidence>
<organism evidence="6 7">
    <name type="scientific">Dunaliella salina</name>
    <name type="common">Green alga</name>
    <name type="synonym">Protococcus salinus</name>
    <dbReference type="NCBI Taxonomy" id="3046"/>
    <lineage>
        <taxon>Eukaryota</taxon>
        <taxon>Viridiplantae</taxon>
        <taxon>Chlorophyta</taxon>
        <taxon>core chlorophytes</taxon>
        <taxon>Chlorophyceae</taxon>
        <taxon>CS clade</taxon>
        <taxon>Chlamydomonadales</taxon>
        <taxon>Dunaliellaceae</taxon>
        <taxon>Dunaliella</taxon>
    </lineage>
</organism>
<dbReference type="EC" id="4.2.1.96" evidence="3"/>
<feature type="region of interest" description="Disordered" evidence="5">
    <location>
        <begin position="8"/>
        <end position="30"/>
    </location>
</feature>
<accession>A0ABQ7H8Q1</accession>
<dbReference type="EMBL" id="MU069446">
    <property type="protein sequence ID" value="KAF5843234.1"/>
    <property type="molecule type" value="Genomic_DNA"/>
</dbReference>
<protein>
    <recommendedName>
        <fullName evidence="3">4a-hydroxytetrahydrobiopterin dehydratase</fullName>
        <ecNumber evidence="3">4.2.1.96</ecNumber>
    </recommendedName>
</protein>
<proteinExistence type="inferred from homology"/>
<evidence type="ECO:0000256" key="1">
    <source>
        <dbReference type="ARBA" id="ARBA00001554"/>
    </source>
</evidence>
<reference evidence="6" key="1">
    <citation type="submission" date="2017-08" db="EMBL/GenBank/DDBJ databases">
        <authorList>
            <person name="Polle J.E."/>
            <person name="Barry K."/>
            <person name="Cushman J."/>
            <person name="Schmutz J."/>
            <person name="Tran D."/>
            <person name="Hathwaick L.T."/>
            <person name="Yim W.C."/>
            <person name="Jenkins J."/>
            <person name="Mckie-Krisberg Z.M."/>
            <person name="Prochnik S."/>
            <person name="Lindquist E."/>
            <person name="Dockter R.B."/>
            <person name="Adam C."/>
            <person name="Molina H."/>
            <person name="Bunkerborg J."/>
            <person name="Jin E."/>
            <person name="Buchheim M."/>
            <person name="Magnuson J."/>
        </authorList>
    </citation>
    <scope>NUCLEOTIDE SEQUENCE</scope>
    <source>
        <strain evidence="6">CCAP 19/18</strain>
    </source>
</reference>
<comment type="similarity">
    <text evidence="2">Belongs to the pterin-4-alpha-carbinolamine dehydratase family.</text>
</comment>
<evidence type="ECO:0000313" key="7">
    <source>
        <dbReference type="Proteomes" id="UP000815325"/>
    </source>
</evidence>
<keyword evidence="7" id="KW-1185">Reference proteome</keyword>
<dbReference type="InterPro" id="IPR036428">
    <property type="entry name" value="PCD_sf"/>
</dbReference>
<evidence type="ECO:0000256" key="5">
    <source>
        <dbReference type="SAM" id="MobiDB-lite"/>
    </source>
</evidence>
<dbReference type="Proteomes" id="UP000815325">
    <property type="component" value="Unassembled WGS sequence"/>
</dbReference>
<evidence type="ECO:0000313" key="6">
    <source>
        <dbReference type="EMBL" id="KAF5843234.1"/>
    </source>
</evidence>
<dbReference type="PANTHER" id="PTHR12599:SF8">
    <property type="entry name" value="PTERIN-4-ALPHA-CARBINOLAMINE DEHYDRATASE, CHLOROPLASTIC-RELATED"/>
    <property type="match status" value="1"/>
</dbReference>
<name>A0ABQ7H8Q1_DUNSA</name>
<evidence type="ECO:0000256" key="4">
    <source>
        <dbReference type="ARBA" id="ARBA00023239"/>
    </source>
</evidence>
<comment type="catalytic activity">
    <reaction evidence="1">
        <text>(4aS,6R)-4a-hydroxy-L-erythro-5,6,7,8-tetrahydrobiopterin = (6R)-L-erythro-6,7-dihydrobiopterin + H2O</text>
        <dbReference type="Rhea" id="RHEA:11920"/>
        <dbReference type="ChEBI" id="CHEBI:15377"/>
        <dbReference type="ChEBI" id="CHEBI:15642"/>
        <dbReference type="ChEBI" id="CHEBI:43120"/>
        <dbReference type="EC" id="4.2.1.96"/>
    </reaction>
</comment>
<dbReference type="PANTHER" id="PTHR12599">
    <property type="entry name" value="PTERIN-4-ALPHA-CARBINOLAMINE DEHYDRATASE"/>
    <property type="match status" value="1"/>
</dbReference>
<dbReference type="SUPFAM" id="SSF55248">
    <property type="entry name" value="PCD-like"/>
    <property type="match status" value="1"/>
</dbReference>
<comment type="caution">
    <text evidence="6">The sequence shown here is derived from an EMBL/GenBank/DDBJ whole genome shotgun (WGS) entry which is preliminary data.</text>
</comment>
<dbReference type="Gene3D" id="3.30.1360.20">
    <property type="entry name" value="Transcriptional coactivator/pterin dehydratase"/>
    <property type="match status" value="1"/>
</dbReference>
<gene>
    <name evidence="6" type="ORF">DUNSADRAFT_910</name>
</gene>
<sequence>MANILARKATGVSSSHHSAGLCKPAPVPHRGPRRGARLVAFGWENPESAKGEKALFGEDFGARDPYAGEIESNFGDKVLGNFDTEHVIKVPNKIKNFVGLTSRTCSPEGAQTPIQDEKEVNLLKNQLPGWKVVTGQTGHPTLRFDWRLKNPECTSQLQGMITELSQAQGHAVAAMEPSGELLGLELSTPPVNGLSINDFILAAKVNELDYRELVAPPRRRFWA</sequence>
<evidence type="ECO:0000256" key="2">
    <source>
        <dbReference type="ARBA" id="ARBA00006472"/>
    </source>
</evidence>